<name>A0A2Z7AEF7_9LAMI</name>
<keyword evidence="1" id="KW-1133">Transmembrane helix</keyword>
<dbReference type="OrthoDB" id="1936908at2759"/>
<dbReference type="EMBL" id="KV018439">
    <property type="protein sequence ID" value="KZV17335.1"/>
    <property type="molecule type" value="Genomic_DNA"/>
</dbReference>
<protein>
    <recommendedName>
        <fullName evidence="4">Retrotransposon gag domain-containing protein</fullName>
    </recommendedName>
</protein>
<proteinExistence type="predicted"/>
<dbReference type="Proteomes" id="UP000250235">
    <property type="component" value="Unassembled WGS sequence"/>
</dbReference>
<feature type="transmembrane region" description="Helical" evidence="1">
    <location>
        <begin position="118"/>
        <end position="138"/>
    </location>
</feature>
<evidence type="ECO:0000313" key="3">
    <source>
        <dbReference type="Proteomes" id="UP000250235"/>
    </source>
</evidence>
<keyword evidence="1" id="KW-0472">Membrane</keyword>
<gene>
    <name evidence="2" type="ORF">F511_22377</name>
</gene>
<accession>A0A2Z7AEF7</accession>
<keyword evidence="3" id="KW-1185">Reference proteome</keyword>
<evidence type="ECO:0000313" key="2">
    <source>
        <dbReference type="EMBL" id="KZV17335.1"/>
    </source>
</evidence>
<evidence type="ECO:0008006" key="4">
    <source>
        <dbReference type="Google" id="ProtNLM"/>
    </source>
</evidence>
<evidence type="ECO:0000256" key="1">
    <source>
        <dbReference type="SAM" id="Phobius"/>
    </source>
</evidence>
<reference evidence="2 3" key="1">
    <citation type="journal article" date="2015" name="Proc. Natl. Acad. Sci. U.S.A.">
        <title>The resurrection genome of Boea hygrometrica: A blueprint for survival of dehydration.</title>
        <authorList>
            <person name="Xiao L."/>
            <person name="Yang G."/>
            <person name="Zhang L."/>
            <person name="Yang X."/>
            <person name="Zhao S."/>
            <person name="Ji Z."/>
            <person name="Zhou Q."/>
            <person name="Hu M."/>
            <person name="Wang Y."/>
            <person name="Chen M."/>
            <person name="Xu Y."/>
            <person name="Jin H."/>
            <person name="Xiao X."/>
            <person name="Hu G."/>
            <person name="Bao F."/>
            <person name="Hu Y."/>
            <person name="Wan P."/>
            <person name="Li L."/>
            <person name="Deng X."/>
            <person name="Kuang T."/>
            <person name="Xiang C."/>
            <person name="Zhu J.K."/>
            <person name="Oliver M.J."/>
            <person name="He Y."/>
        </authorList>
    </citation>
    <scope>NUCLEOTIDE SEQUENCE [LARGE SCALE GENOMIC DNA]</scope>
    <source>
        <strain evidence="3">cv. XS01</strain>
    </source>
</reference>
<keyword evidence="1" id="KW-0812">Transmembrane</keyword>
<organism evidence="2 3">
    <name type="scientific">Dorcoceras hygrometricum</name>
    <dbReference type="NCBI Taxonomy" id="472368"/>
    <lineage>
        <taxon>Eukaryota</taxon>
        <taxon>Viridiplantae</taxon>
        <taxon>Streptophyta</taxon>
        <taxon>Embryophyta</taxon>
        <taxon>Tracheophyta</taxon>
        <taxon>Spermatophyta</taxon>
        <taxon>Magnoliopsida</taxon>
        <taxon>eudicotyledons</taxon>
        <taxon>Gunneridae</taxon>
        <taxon>Pentapetalae</taxon>
        <taxon>asterids</taxon>
        <taxon>lamiids</taxon>
        <taxon>Lamiales</taxon>
        <taxon>Gesneriaceae</taxon>
        <taxon>Didymocarpoideae</taxon>
        <taxon>Trichosporeae</taxon>
        <taxon>Loxocarpinae</taxon>
        <taxon>Dorcoceras</taxon>
    </lineage>
</organism>
<sequence length="155" mass="17166">MSVREYARLFSSLLAYVPHVASRERAKRTKFIEGLKEELYTLVLSRIPKSYAEAVDSAIDIEEGLQNWRSRARPQGAQGGLPSLHSQLINPRSSSSSWLNNLAVRGSDLVAISLRRSLVLVLLVMEALVTVILGQSFVASMEVSICRLIVLVCIL</sequence>
<dbReference type="AlphaFoldDB" id="A0A2Z7AEF7"/>